<reference evidence="1" key="1">
    <citation type="submission" date="2022-08" db="EMBL/GenBank/DDBJ databases">
        <title>Reclassification of Massilia species as members of the genera Telluria, Duganella, Pseudoduganella, Mokoshia gen. nov. and Zemynaea gen. nov. using orthogonal and non-orthogonal genome-based approaches.</title>
        <authorList>
            <person name="Bowman J.P."/>
        </authorList>
    </citation>
    <scope>NUCLEOTIDE SEQUENCE</scope>
    <source>
        <strain evidence="1">LMG 11547</strain>
    </source>
</reference>
<sequence length="126" mass="14440">MTDWKPITEVELWDKIMEAEGRMSPRVFRFWEAVRIVPEKWREAAFGEMDGGFWVVAIIGRKAIWYNDIEDGFNCSSYYVVGTLAEYWCNQDGLEIAVQNLLSTIDTGLDTVPRLGPPVTGPYQSK</sequence>
<dbReference type="EMBL" id="JANUHC010000002">
    <property type="protein sequence ID" value="MCS0628834.1"/>
    <property type="molecule type" value="Genomic_DNA"/>
</dbReference>
<gene>
    <name evidence="1" type="ORF">NX786_05765</name>
</gene>
<dbReference type="RefSeq" id="WP_259448052.1">
    <property type="nucleotide sequence ID" value="NZ_CP119520.1"/>
</dbReference>
<name>A0ABT2BWN2_9BURK</name>
<keyword evidence="2" id="KW-1185">Reference proteome</keyword>
<evidence type="ECO:0000313" key="1">
    <source>
        <dbReference type="EMBL" id="MCS0628834.1"/>
    </source>
</evidence>
<dbReference type="Proteomes" id="UP001165263">
    <property type="component" value="Unassembled WGS sequence"/>
</dbReference>
<accession>A0ABT2BWN2</accession>
<protein>
    <submittedName>
        <fullName evidence="1">Uncharacterized protein</fullName>
    </submittedName>
</protein>
<proteinExistence type="predicted"/>
<comment type="caution">
    <text evidence="1">The sequence shown here is derived from an EMBL/GenBank/DDBJ whole genome shotgun (WGS) entry which is preliminary data.</text>
</comment>
<evidence type="ECO:0000313" key="2">
    <source>
        <dbReference type="Proteomes" id="UP001165263"/>
    </source>
</evidence>
<organism evidence="1 2">
    <name type="scientific">Telluria mixta</name>
    <dbReference type="NCBI Taxonomy" id="34071"/>
    <lineage>
        <taxon>Bacteria</taxon>
        <taxon>Pseudomonadati</taxon>
        <taxon>Pseudomonadota</taxon>
        <taxon>Betaproteobacteria</taxon>
        <taxon>Burkholderiales</taxon>
        <taxon>Oxalobacteraceae</taxon>
        <taxon>Telluria group</taxon>
        <taxon>Telluria</taxon>
    </lineage>
</organism>